<keyword evidence="1" id="KW-0472">Membrane</keyword>
<keyword evidence="3" id="KW-1185">Reference proteome</keyword>
<proteinExistence type="predicted"/>
<feature type="transmembrane region" description="Helical" evidence="1">
    <location>
        <begin position="6"/>
        <end position="25"/>
    </location>
</feature>
<dbReference type="EMBL" id="RJUF01000015">
    <property type="protein sequence ID" value="MCP9762810.1"/>
    <property type="molecule type" value="Genomic_DNA"/>
</dbReference>
<dbReference type="RefSeq" id="WP_255036585.1">
    <property type="nucleotide sequence ID" value="NZ_RJUF01000015.1"/>
</dbReference>
<evidence type="ECO:0000256" key="1">
    <source>
        <dbReference type="SAM" id="Phobius"/>
    </source>
</evidence>
<keyword evidence="1" id="KW-1133">Transmembrane helix</keyword>
<keyword evidence="1" id="KW-0812">Transmembrane</keyword>
<dbReference type="InterPro" id="IPR021314">
    <property type="entry name" value="DUF2911"/>
</dbReference>
<dbReference type="AlphaFoldDB" id="A0AAE3H4K5"/>
<gene>
    <name evidence="2" type="ORF">EGI31_07560</name>
</gene>
<name>A0AAE3H4K5_9BACT</name>
<dbReference type="Pfam" id="PF11138">
    <property type="entry name" value="DUF2911"/>
    <property type="match status" value="1"/>
</dbReference>
<organism evidence="2 3">
    <name type="scientific">Lacihabitans soyangensis</name>
    <dbReference type="NCBI Taxonomy" id="869394"/>
    <lineage>
        <taxon>Bacteria</taxon>
        <taxon>Pseudomonadati</taxon>
        <taxon>Bacteroidota</taxon>
        <taxon>Cytophagia</taxon>
        <taxon>Cytophagales</taxon>
        <taxon>Leadbetterellaceae</taxon>
        <taxon>Lacihabitans</taxon>
    </lineage>
</organism>
<evidence type="ECO:0000313" key="2">
    <source>
        <dbReference type="EMBL" id="MCP9762810.1"/>
    </source>
</evidence>
<evidence type="ECO:0000313" key="3">
    <source>
        <dbReference type="Proteomes" id="UP001204144"/>
    </source>
</evidence>
<accession>A0AAE3H4K5</accession>
<sequence length="175" mass="20137">MKKALNIIFIVVGVLVLALFGVRYYTKSHSPFEKLTAKGSRDLKVELGYCRPLMKGRKIFGELIPYNTVWRTGANEATTISFSRTCSFGKRKVKDGKYSLWTVPGERYWTIILNTETGQWGTNYDESKDYLRFKIEAEKTVEPTEQLTIKLNQVADNGIDMTLNWENTQLNIPIR</sequence>
<comment type="caution">
    <text evidence="2">The sequence shown here is derived from an EMBL/GenBank/DDBJ whole genome shotgun (WGS) entry which is preliminary data.</text>
</comment>
<dbReference type="Proteomes" id="UP001204144">
    <property type="component" value="Unassembled WGS sequence"/>
</dbReference>
<reference evidence="2 3" key="1">
    <citation type="submission" date="2018-11" db="EMBL/GenBank/DDBJ databases">
        <title>Novel bacteria species description.</title>
        <authorList>
            <person name="Han J.-H."/>
        </authorList>
    </citation>
    <scope>NUCLEOTIDE SEQUENCE [LARGE SCALE GENOMIC DNA]</scope>
    <source>
        <strain evidence="2 3">KCTC23259</strain>
    </source>
</reference>
<protein>
    <submittedName>
        <fullName evidence="2">DUF2911 domain-containing protein</fullName>
    </submittedName>
</protein>